<evidence type="ECO:0000259" key="1">
    <source>
        <dbReference type="PROSITE" id="PS50943"/>
    </source>
</evidence>
<name>A0ABS0CTP2_9NOCA</name>
<dbReference type="Gene3D" id="1.10.260.40">
    <property type="entry name" value="lambda repressor-like DNA-binding domains"/>
    <property type="match status" value="1"/>
</dbReference>
<organism evidence="2 3">
    <name type="scientific">Nocardia amamiensis</name>
    <dbReference type="NCBI Taxonomy" id="404578"/>
    <lineage>
        <taxon>Bacteria</taxon>
        <taxon>Bacillati</taxon>
        <taxon>Actinomycetota</taxon>
        <taxon>Actinomycetes</taxon>
        <taxon>Mycobacteriales</taxon>
        <taxon>Nocardiaceae</taxon>
        <taxon>Nocardia</taxon>
    </lineage>
</organism>
<dbReference type="Proteomes" id="UP000702209">
    <property type="component" value="Unassembled WGS sequence"/>
</dbReference>
<dbReference type="SMART" id="SM00530">
    <property type="entry name" value="HTH_XRE"/>
    <property type="match status" value="1"/>
</dbReference>
<dbReference type="EMBL" id="JADLQX010000015">
    <property type="protein sequence ID" value="MBF6299993.1"/>
    <property type="molecule type" value="Genomic_DNA"/>
</dbReference>
<protein>
    <submittedName>
        <fullName evidence="2">Helix-turn-helix domain-containing protein</fullName>
    </submittedName>
</protein>
<feature type="domain" description="HTH cro/C1-type" evidence="1">
    <location>
        <begin position="23"/>
        <end position="78"/>
    </location>
</feature>
<dbReference type="Pfam" id="PF13560">
    <property type="entry name" value="HTH_31"/>
    <property type="match status" value="1"/>
</dbReference>
<accession>A0ABS0CTP2</accession>
<proteinExistence type="predicted"/>
<dbReference type="InterPro" id="IPR001387">
    <property type="entry name" value="Cro/C1-type_HTH"/>
</dbReference>
<dbReference type="Pfam" id="PF19054">
    <property type="entry name" value="DUF5753"/>
    <property type="match status" value="1"/>
</dbReference>
<dbReference type="RefSeq" id="WP_195131235.1">
    <property type="nucleotide sequence ID" value="NZ_JADLQX010000015.1"/>
</dbReference>
<sequence length="301" mass="33885">MTDEGEPEDSGSTLLRRQLGRFLREAREGAGLTTERAAAIMEWHKSTLNRLERGLTEKVRVRDVVALCEIYGLDEDQTDVARGLAEQTPAKSWWHAYGDLIPAWFNLYVGLETAAKELAVFQPLLIPGLLQSADYARAIDRRYFPEDTEEELERRVRLRHQRRHILTRSRQPTTASFVLHESVLRTVVGNPGVMATQLRHVADAGTLANVEVRILPFHVGLPLGIALPPFTILDFAPGGRGKPGEPPLVYCESFTGSAYLEGRTDVMRCRQAFATLQQASLDTRPSRDLLREIAREFGRDR</sequence>
<keyword evidence="3" id="KW-1185">Reference proteome</keyword>
<dbReference type="PROSITE" id="PS50943">
    <property type="entry name" value="HTH_CROC1"/>
    <property type="match status" value="1"/>
</dbReference>
<evidence type="ECO:0000313" key="2">
    <source>
        <dbReference type="EMBL" id="MBF6299993.1"/>
    </source>
</evidence>
<reference evidence="2 3" key="1">
    <citation type="submission" date="2020-10" db="EMBL/GenBank/DDBJ databases">
        <title>Identification of Nocardia species via Next-generation sequencing and recognition of intraspecies genetic diversity.</title>
        <authorList>
            <person name="Li P."/>
            <person name="Li P."/>
            <person name="Lu B."/>
        </authorList>
    </citation>
    <scope>NUCLEOTIDE SEQUENCE [LARGE SCALE GENOMIC DNA]</scope>
    <source>
        <strain evidence="2 3">BJ06-0157</strain>
    </source>
</reference>
<gene>
    <name evidence="2" type="ORF">IU459_20955</name>
</gene>
<evidence type="ECO:0000313" key="3">
    <source>
        <dbReference type="Proteomes" id="UP000702209"/>
    </source>
</evidence>
<dbReference type="CDD" id="cd00093">
    <property type="entry name" value="HTH_XRE"/>
    <property type="match status" value="1"/>
</dbReference>
<comment type="caution">
    <text evidence="2">The sequence shown here is derived from an EMBL/GenBank/DDBJ whole genome shotgun (WGS) entry which is preliminary data.</text>
</comment>
<dbReference type="InterPro" id="IPR043917">
    <property type="entry name" value="DUF5753"/>
</dbReference>
<dbReference type="SUPFAM" id="SSF47413">
    <property type="entry name" value="lambda repressor-like DNA-binding domains"/>
    <property type="match status" value="1"/>
</dbReference>
<dbReference type="InterPro" id="IPR010982">
    <property type="entry name" value="Lambda_DNA-bd_dom_sf"/>
</dbReference>